<dbReference type="Gene3D" id="1.10.472.60">
    <property type="entry name" value="putative protein disulfide isomerase domain"/>
    <property type="match status" value="1"/>
</dbReference>
<evidence type="ECO:0000313" key="2">
    <source>
        <dbReference type="EMBL" id="TFF18723.1"/>
    </source>
</evidence>
<reference evidence="2 3" key="1">
    <citation type="submission" date="2019-03" db="EMBL/GenBank/DDBJ databases">
        <title>Jiella endophytica sp. nov., a novel endophytic bacterium isolated from root of Ficus microcarpa Linn. f.</title>
        <authorList>
            <person name="Tuo L."/>
        </authorList>
    </citation>
    <scope>NUCLEOTIDE SEQUENCE [LARGE SCALE GENOMIC DNA]</scope>
    <source>
        <strain evidence="2 3">CBS5Q-3</strain>
    </source>
</reference>
<dbReference type="SUPFAM" id="SSF52833">
    <property type="entry name" value="Thioredoxin-like"/>
    <property type="match status" value="1"/>
</dbReference>
<dbReference type="Proteomes" id="UP000298179">
    <property type="component" value="Unassembled WGS sequence"/>
</dbReference>
<dbReference type="OrthoDB" id="9813770at2"/>
<dbReference type="EMBL" id="SOZD01000008">
    <property type="protein sequence ID" value="TFF18723.1"/>
    <property type="molecule type" value="Genomic_DNA"/>
</dbReference>
<dbReference type="PANTHER" id="PTHR13887">
    <property type="entry name" value="GLUTATHIONE S-TRANSFERASE KAPPA"/>
    <property type="match status" value="1"/>
</dbReference>
<dbReference type="RefSeq" id="WP_134763864.1">
    <property type="nucleotide sequence ID" value="NZ_SOZD01000008.1"/>
</dbReference>
<dbReference type="InterPro" id="IPR036249">
    <property type="entry name" value="Thioredoxin-like_sf"/>
</dbReference>
<dbReference type="InterPro" id="IPR001853">
    <property type="entry name" value="DSBA-like_thioredoxin_dom"/>
</dbReference>
<proteinExistence type="predicted"/>
<protein>
    <submittedName>
        <fullName evidence="2">DsbA family protein</fullName>
    </submittedName>
</protein>
<dbReference type="PANTHER" id="PTHR13887:SF54">
    <property type="entry name" value="DSBA FAMILY PROTEIN"/>
    <property type="match status" value="1"/>
</dbReference>
<accession>A0A4Y8RAZ2</accession>
<dbReference type="CDD" id="cd03025">
    <property type="entry name" value="DsbA_FrnE_like"/>
    <property type="match status" value="1"/>
</dbReference>
<keyword evidence="3" id="KW-1185">Reference proteome</keyword>
<dbReference type="AlphaFoldDB" id="A0A4Y8RAZ2"/>
<evidence type="ECO:0000313" key="3">
    <source>
        <dbReference type="Proteomes" id="UP000298179"/>
    </source>
</evidence>
<comment type="caution">
    <text evidence="2">The sequence shown here is derived from an EMBL/GenBank/DDBJ whole genome shotgun (WGS) entry which is preliminary data.</text>
</comment>
<organism evidence="2 3">
    <name type="scientific">Jiella endophytica</name>
    <dbReference type="NCBI Taxonomy" id="2558362"/>
    <lineage>
        <taxon>Bacteria</taxon>
        <taxon>Pseudomonadati</taxon>
        <taxon>Pseudomonadota</taxon>
        <taxon>Alphaproteobacteria</taxon>
        <taxon>Hyphomicrobiales</taxon>
        <taxon>Aurantimonadaceae</taxon>
        <taxon>Jiella</taxon>
    </lineage>
</organism>
<feature type="domain" description="DSBA-like thioredoxin" evidence="1">
    <location>
        <begin position="6"/>
        <end position="177"/>
    </location>
</feature>
<dbReference type="Gene3D" id="3.40.30.10">
    <property type="entry name" value="Glutaredoxin"/>
    <property type="match status" value="1"/>
</dbReference>
<gene>
    <name evidence="2" type="ORF">E3C22_21090</name>
</gene>
<evidence type="ECO:0000259" key="1">
    <source>
        <dbReference type="Pfam" id="PF01323"/>
    </source>
</evidence>
<dbReference type="GO" id="GO:0016491">
    <property type="term" value="F:oxidoreductase activity"/>
    <property type="evidence" value="ECO:0007669"/>
    <property type="project" value="InterPro"/>
</dbReference>
<sequence>MIAHLVYFADPMCSWCWGFSPAIDAIAAKHPDLPIRLVLGGLRPFTRTPMDEAAKARTRQHWEHVEAASGQPFDYGFFDREGFVYDTEPAARAVVAARRLDPARVFALKRRIAHAFYAENQDVTDAAILVTLADEEGLDRDAFAATFEADATREETLADFAVSKASGVTGFPTLVAGPAGDKGDRYEPIALGFLPADEVLARVDAFFEGR</sequence>
<name>A0A4Y8RAZ2_9HYPH</name>
<dbReference type="Pfam" id="PF01323">
    <property type="entry name" value="DSBA"/>
    <property type="match status" value="1"/>
</dbReference>